<dbReference type="Proteomes" id="UP001204524">
    <property type="component" value="Unassembled WGS sequence"/>
</dbReference>
<dbReference type="SUPFAM" id="SSF55961">
    <property type="entry name" value="Bet v1-like"/>
    <property type="match status" value="1"/>
</dbReference>
<proteinExistence type="predicted"/>
<gene>
    <name evidence="1" type="ORF">NCI01_05550</name>
</gene>
<dbReference type="Gene3D" id="3.30.530.20">
    <property type="match status" value="1"/>
</dbReference>
<evidence type="ECO:0008006" key="3">
    <source>
        <dbReference type="Google" id="ProtNLM"/>
    </source>
</evidence>
<dbReference type="EMBL" id="JANARS010000002">
    <property type="protein sequence ID" value="MCP3421253.1"/>
    <property type="molecule type" value="Genomic_DNA"/>
</dbReference>
<protein>
    <recommendedName>
        <fullName evidence="3">Polyketide cyclase</fullName>
    </recommendedName>
</protein>
<keyword evidence="2" id="KW-1185">Reference proteome</keyword>
<dbReference type="RefSeq" id="WP_254180479.1">
    <property type="nucleotide sequence ID" value="NZ_JANARS010000002.1"/>
</dbReference>
<name>A0ABT1KW69_9ACTN</name>
<sequence length="173" mass="19257">MIGDRWGVSDAEVRRTYGCDDLVPRPTLEAWRGVTVHAAPETVWARVRQVRLAPYSYDLVDNLGRRSPRDLRELPEPQVGDPFTRALGRDQGRVVAVDPGRELTATIMGAHLSYAVLPHGRDVRLVLKVVARTSRWLAPALSVGDLVMARKQLLTLKALAESDQRQTGATSRR</sequence>
<accession>A0ABT1KW69</accession>
<dbReference type="InterPro" id="IPR023393">
    <property type="entry name" value="START-like_dom_sf"/>
</dbReference>
<reference evidence="1 2" key="1">
    <citation type="submission" date="2022-06" db="EMBL/GenBank/DDBJ databases">
        <authorList>
            <person name="So Y."/>
        </authorList>
    </citation>
    <scope>NUCLEOTIDE SEQUENCE [LARGE SCALE GENOMIC DNA]</scope>
    <source>
        <strain evidence="1 2">STR3</strain>
    </source>
</reference>
<evidence type="ECO:0000313" key="2">
    <source>
        <dbReference type="Proteomes" id="UP001204524"/>
    </source>
</evidence>
<evidence type="ECO:0000313" key="1">
    <source>
        <dbReference type="EMBL" id="MCP3421253.1"/>
    </source>
</evidence>
<organism evidence="1 2">
    <name type="scientific">Nocardioides pinisoli</name>
    <dbReference type="NCBI Taxonomy" id="2950279"/>
    <lineage>
        <taxon>Bacteria</taxon>
        <taxon>Bacillati</taxon>
        <taxon>Actinomycetota</taxon>
        <taxon>Actinomycetes</taxon>
        <taxon>Propionibacteriales</taxon>
        <taxon>Nocardioidaceae</taxon>
        <taxon>Nocardioides</taxon>
    </lineage>
</organism>
<comment type="caution">
    <text evidence="1">The sequence shown here is derived from an EMBL/GenBank/DDBJ whole genome shotgun (WGS) entry which is preliminary data.</text>
</comment>